<comment type="catalytic activity">
    <reaction evidence="11">
        <text>L-homoserine + ATP = O-phospho-L-homoserine + ADP + H(+)</text>
        <dbReference type="Rhea" id="RHEA:13985"/>
        <dbReference type="ChEBI" id="CHEBI:15378"/>
        <dbReference type="ChEBI" id="CHEBI:30616"/>
        <dbReference type="ChEBI" id="CHEBI:57476"/>
        <dbReference type="ChEBI" id="CHEBI:57590"/>
        <dbReference type="ChEBI" id="CHEBI:456216"/>
        <dbReference type="EC" id="2.7.1.39"/>
    </reaction>
</comment>
<evidence type="ECO:0000313" key="16">
    <source>
        <dbReference type="Proteomes" id="UP000050320"/>
    </source>
</evidence>
<protein>
    <recommendedName>
        <fullName evidence="4 11">Homoserine kinase</fullName>
        <shortName evidence="11">HK</shortName>
        <shortName evidence="11">HSK</shortName>
        <ecNumber evidence="3 11">2.7.1.39</ecNumber>
    </recommendedName>
</protein>
<gene>
    <name evidence="11" type="primary">thrB</name>
    <name evidence="15" type="ORF">AOG54_07420</name>
    <name evidence="14" type="ORF">SE19_01570</name>
</gene>
<keyword evidence="9 11" id="KW-0418">Kinase</keyword>
<sequence length="300" mass="32923">MKIKELSYSSSANLGPGYDILSLSHRAFKDEVEIEENNTGKIRIFSDNTPEDPMKNTAGLSLIQLMKDRKIKSGIDITINKGVPVGLGLGSSGASSSAAVKAFNKMFDLNLTNDEMVYYSMYGEIAACGSAHPDNVSSGIYGGMTLITSTEPVRVRKIDIKYKPHLMLVIPDIKIEEKTKLARSMVPKNIDIKDMVRQTSRLSLMLLGFLNGERQAIRDGMNDEIVEKSRNGLFPFYGEIKSMAIDENAVSACISGAGPTILIFTDERTNKNGIISGTDEILGKYGLNYKIVETEIVEGY</sequence>
<accession>A0A0Q0S0H8</accession>
<keyword evidence="6 11" id="KW-0808">Transferase</keyword>
<dbReference type="GO" id="GO:0004413">
    <property type="term" value="F:homoserine kinase activity"/>
    <property type="evidence" value="ECO:0007669"/>
    <property type="project" value="UniProtKB-UniRule"/>
</dbReference>
<keyword evidence="5 11" id="KW-0028">Amino-acid biosynthesis</keyword>
<dbReference type="InterPro" id="IPR036554">
    <property type="entry name" value="GHMP_kinase_C_sf"/>
</dbReference>
<dbReference type="PANTHER" id="PTHR20861:SF1">
    <property type="entry name" value="HOMOSERINE KINASE"/>
    <property type="match status" value="1"/>
</dbReference>
<evidence type="ECO:0000313" key="14">
    <source>
        <dbReference type="EMBL" id="KPV47321.1"/>
    </source>
</evidence>
<dbReference type="GO" id="GO:0005524">
    <property type="term" value="F:ATP binding"/>
    <property type="evidence" value="ECO:0007669"/>
    <property type="project" value="UniProtKB-UniRule"/>
</dbReference>
<dbReference type="PROSITE" id="PS00627">
    <property type="entry name" value="GHMP_KINASES_ATP"/>
    <property type="match status" value="1"/>
</dbReference>
<evidence type="ECO:0000259" key="12">
    <source>
        <dbReference type="Pfam" id="PF00288"/>
    </source>
</evidence>
<keyword evidence="10 11" id="KW-0067">ATP-binding</keyword>
<comment type="caution">
    <text evidence="15">The sequence shown here is derived from an EMBL/GenBank/DDBJ whole genome shotgun (WGS) entry which is preliminary data.</text>
</comment>
<feature type="domain" description="GHMP kinase N-terminal" evidence="12">
    <location>
        <begin position="65"/>
        <end position="143"/>
    </location>
</feature>
<evidence type="ECO:0000256" key="11">
    <source>
        <dbReference type="HAMAP-Rule" id="MF_00384"/>
    </source>
</evidence>
<evidence type="ECO:0000313" key="15">
    <source>
        <dbReference type="EMBL" id="KQB36432.1"/>
    </source>
</evidence>
<dbReference type="SUPFAM" id="SSF54211">
    <property type="entry name" value="Ribosomal protein S5 domain 2-like"/>
    <property type="match status" value="1"/>
</dbReference>
<dbReference type="EMBL" id="LKBG01000017">
    <property type="protein sequence ID" value="KQB36432.1"/>
    <property type="molecule type" value="Genomic_DNA"/>
</dbReference>
<proteinExistence type="inferred from homology"/>
<evidence type="ECO:0000256" key="6">
    <source>
        <dbReference type="ARBA" id="ARBA00022679"/>
    </source>
</evidence>
<name>A0A0Q0S0H8_9ARCH</name>
<dbReference type="Pfam" id="PF00288">
    <property type="entry name" value="GHMP_kinases_N"/>
    <property type="match status" value="1"/>
</dbReference>
<evidence type="ECO:0000256" key="5">
    <source>
        <dbReference type="ARBA" id="ARBA00022605"/>
    </source>
</evidence>
<dbReference type="InterPro" id="IPR000870">
    <property type="entry name" value="Homoserine_kinase"/>
</dbReference>
<keyword evidence="11" id="KW-0963">Cytoplasm</keyword>
<dbReference type="Proteomes" id="UP000050320">
    <property type="component" value="Unassembled WGS sequence"/>
</dbReference>
<dbReference type="RefSeq" id="WP_054963906.1">
    <property type="nucleotide sequence ID" value="NZ_JBBYJF010000001.1"/>
</dbReference>
<comment type="pathway">
    <text evidence="1 11">Amino-acid biosynthesis; L-threonine biosynthesis; L-threonine from L-aspartate: step 4/5.</text>
</comment>
<evidence type="ECO:0000256" key="9">
    <source>
        <dbReference type="ARBA" id="ARBA00022777"/>
    </source>
</evidence>
<evidence type="ECO:0000313" key="17">
    <source>
        <dbReference type="Proteomes" id="UP000050515"/>
    </source>
</evidence>
<dbReference type="GO" id="GO:0009088">
    <property type="term" value="P:threonine biosynthetic process"/>
    <property type="evidence" value="ECO:0007669"/>
    <property type="project" value="UniProtKB-UniRule"/>
</dbReference>
<evidence type="ECO:0000259" key="13">
    <source>
        <dbReference type="Pfam" id="PF08544"/>
    </source>
</evidence>
<dbReference type="InterPro" id="IPR006204">
    <property type="entry name" value="GHMP_kinase_N_dom"/>
</dbReference>
<comment type="subcellular location">
    <subcellularLocation>
        <location evidence="11">Cytoplasm</location>
    </subcellularLocation>
</comment>
<evidence type="ECO:0000256" key="4">
    <source>
        <dbReference type="ARBA" id="ARBA00017858"/>
    </source>
</evidence>
<comment type="function">
    <text evidence="11">Catalyzes the ATP-dependent phosphorylation of L-homoserine to L-homoserine phosphate.</text>
</comment>
<evidence type="ECO:0000256" key="10">
    <source>
        <dbReference type="ARBA" id="ARBA00022840"/>
    </source>
</evidence>
<reference evidence="15 16" key="2">
    <citation type="submission" date="2015-09" db="EMBL/GenBank/DDBJ databases">
        <title>Heavy metals and arsenic resistance mechanisms in polyextremophilic archaea of the family Ferroplasmaceae.</title>
        <authorList>
            <person name="Bulaev A.G."/>
            <person name="Kanygina A.V."/>
        </authorList>
    </citation>
    <scope>NUCLEOTIDE SEQUENCE [LARGE SCALE GENOMIC DNA]</scope>
    <source>
        <strain evidence="15 16">VT</strain>
    </source>
</reference>
<dbReference type="PANTHER" id="PTHR20861">
    <property type="entry name" value="HOMOSERINE/4-DIPHOSPHOCYTIDYL-2-C-METHYL-D-ERYTHRITOL KINASE"/>
    <property type="match status" value="1"/>
</dbReference>
<dbReference type="GO" id="GO:0005737">
    <property type="term" value="C:cytoplasm"/>
    <property type="evidence" value="ECO:0007669"/>
    <property type="project" value="UniProtKB-SubCell"/>
</dbReference>
<keyword evidence="16" id="KW-1185">Reference proteome</keyword>
<feature type="domain" description="GHMP kinase C-terminal" evidence="13">
    <location>
        <begin position="209"/>
        <end position="270"/>
    </location>
</feature>
<dbReference type="InterPro" id="IPR006203">
    <property type="entry name" value="GHMP_knse_ATP-bd_CS"/>
</dbReference>
<dbReference type="InterPro" id="IPR014721">
    <property type="entry name" value="Ribsml_uS5_D2-typ_fold_subgr"/>
</dbReference>
<dbReference type="InterPro" id="IPR020568">
    <property type="entry name" value="Ribosomal_Su5_D2-typ_SF"/>
</dbReference>
<feature type="binding site" evidence="11">
    <location>
        <begin position="84"/>
        <end position="94"/>
    </location>
    <ligand>
        <name>ATP</name>
        <dbReference type="ChEBI" id="CHEBI:30616"/>
    </ligand>
</feature>
<dbReference type="UniPathway" id="UPA00050">
    <property type="reaction ID" value="UER00064"/>
</dbReference>
<dbReference type="Gene3D" id="3.30.70.890">
    <property type="entry name" value="GHMP kinase, C-terminal domain"/>
    <property type="match status" value="1"/>
</dbReference>
<dbReference type="NCBIfam" id="NF002288">
    <property type="entry name" value="PRK01212.1-4"/>
    <property type="match status" value="1"/>
</dbReference>
<comment type="similarity">
    <text evidence="2 11">Belongs to the GHMP kinase family. Homoserine kinase subfamily.</text>
</comment>
<reference evidence="14 17" key="1">
    <citation type="submission" date="2015-09" db="EMBL/GenBank/DDBJ databases">
        <title>Draft genome sequence of Acidiplasma aeolicum DSM 18409.</title>
        <authorList>
            <person name="Hemp J."/>
        </authorList>
    </citation>
    <scope>NUCLEOTIDE SEQUENCE [LARGE SCALE GENOMIC DNA]</scope>
    <source>
        <strain evidence="14 17">V</strain>
    </source>
</reference>
<dbReference type="NCBIfam" id="TIGR00191">
    <property type="entry name" value="thrB"/>
    <property type="match status" value="1"/>
</dbReference>
<dbReference type="AlphaFoldDB" id="A0A0Q0S0H8"/>
<evidence type="ECO:0000256" key="2">
    <source>
        <dbReference type="ARBA" id="ARBA00007370"/>
    </source>
</evidence>
<dbReference type="Proteomes" id="UP000050515">
    <property type="component" value="Unassembled WGS sequence"/>
</dbReference>
<dbReference type="EMBL" id="LJCQ01000094">
    <property type="protein sequence ID" value="KPV47321.1"/>
    <property type="molecule type" value="Genomic_DNA"/>
</dbReference>
<dbReference type="Pfam" id="PF08544">
    <property type="entry name" value="GHMP_kinases_C"/>
    <property type="match status" value="1"/>
</dbReference>
<dbReference type="PRINTS" id="PR00958">
    <property type="entry name" value="HOMSERKINASE"/>
</dbReference>
<dbReference type="SUPFAM" id="SSF55060">
    <property type="entry name" value="GHMP Kinase, C-terminal domain"/>
    <property type="match status" value="1"/>
</dbReference>
<keyword evidence="7 11" id="KW-0791">Threonine biosynthesis</keyword>
<dbReference type="InterPro" id="IPR013750">
    <property type="entry name" value="GHMP_kinase_C_dom"/>
</dbReference>
<evidence type="ECO:0000256" key="3">
    <source>
        <dbReference type="ARBA" id="ARBA00012078"/>
    </source>
</evidence>
<organism evidence="15 16">
    <name type="scientific">Acidiplasma aeolicum</name>
    <dbReference type="NCBI Taxonomy" id="507754"/>
    <lineage>
        <taxon>Archaea</taxon>
        <taxon>Methanobacteriati</taxon>
        <taxon>Thermoplasmatota</taxon>
        <taxon>Thermoplasmata</taxon>
        <taxon>Thermoplasmatales</taxon>
        <taxon>Ferroplasmaceae</taxon>
        <taxon>Acidiplasma</taxon>
    </lineage>
</organism>
<evidence type="ECO:0000256" key="7">
    <source>
        <dbReference type="ARBA" id="ARBA00022697"/>
    </source>
</evidence>
<evidence type="ECO:0000256" key="1">
    <source>
        <dbReference type="ARBA" id="ARBA00005015"/>
    </source>
</evidence>
<evidence type="ECO:0000256" key="8">
    <source>
        <dbReference type="ARBA" id="ARBA00022741"/>
    </source>
</evidence>
<keyword evidence="8 11" id="KW-0547">Nucleotide-binding</keyword>
<dbReference type="Gene3D" id="3.30.230.10">
    <property type="match status" value="1"/>
</dbReference>
<dbReference type="PIRSF" id="PIRSF000676">
    <property type="entry name" value="Homoser_kin"/>
    <property type="match status" value="1"/>
</dbReference>
<dbReference type="PATRIC" id="fig|507754.4.peg.150"/>
<dbReference type="HAMAP" id="MF_00384">
    <property type="entry name" value="Homoser_kinase"/>
    <property type="match status" value="1"/>
</dbReference>
<dbReference type="EC" id="2.7.1.39" evidence="3 11"/>